<evidence type="ECO:0000313" key="1">
    <source>
        <dbReference type="EMBL" id="KAK0476234.1"/>
    </source>
</evidence>
<dbReference type="AlphaFoldDB" id="A0AA39UBG8"/>
<gene>
    <name evidence="1" type="ORF">EDD18DRAFT_1366642</name>
</gene>
<reference evidence="1" key="1">
    <citation type="submission" date="2023-06" db="EMBL/GenBank/DDBJ databases">
        <authorList>
            <consortium name="Lawrence Berkeley National Laboratory"/>
            <person name="Ahrendt S."/>
            <person name="Sahu N."/>
            <person name="Indic B."/>
            <person name="Wong-Bajracharya J."/>
            <person name="Merenyi Z."/>
            <person name="Ke H.-M."/>
            <person name="Monk M."/>
            <person name="Kocsube S."/>
            <person name="Drula E."/>
            <person name="Lipzen A."/>
            <person name="Balint B."/>
            <person name="Henrissat B."/>
            <person name="Andreopoulos B."/>
            <person name="Martin F.M."/>
            <person name="Harder C.B."/>
            <person name="Rigling D."/>
            <person name="Ford K.L."/>
            <person name="Foster G.D."/>
            <person name="Pangilinan J."/>
            <person name="Papanicolaou A."/>
            <person name="Barry K."/>
            <person name="LaButti K."/>
            <person name="Viragh M."/>
            <person name="Koriabine M."/>
            <person name="Yan M."/>
            <person name="Riley R."/>
            <person name="Champramary S."/>
            <person name="Plett K.L."/>
            <person name="Tsai I.J."/>
            <person name="Slot J."/>
            <person name="Sipos G."/>
            <person name="Plett J."/>
            <person name="Nagy L.G."/>
            <person name="Grigoriev I.V."/>
        </authorList>
    </citation>
    <scope>NUCLEOTIDE SEQUENCE</scope>
    <source>
        <strain evidence="1">HWK02</strain>
    </source>
</reference>
<name>A0AA39UBG8_9AGAR</name>
<organism evidence="1 2">
    <name type="scientific">Armillaria luteobubalina</name>
    <dbReference type="NCBI Taxonomy" id="153913"/>
    <lineage>
        <taxon>Eukaryota</taxon>
        <taxon>Fungi</taxon>
        <taxon>Dikarya</taxon>
        <taxon>Basidiomycota</taxon>
        <taxon>Agaricomycotina</taxon>
        <taxon>Agaricomycetes</taxon>
        <taxon>Agaricomycetidae</taxon>
        <taxon>Agaricales</taxon>
        <taxon>Marasmiineae</taxon>
        <taxon>Physalacriaceae</taxon>
        <taxon>Armillaria</taxon>
    </lineage>
</organism>
<comment type="caution">
    <text evidence="1">The sequence shown here is derived from an EMBL/GenBank/DDBJ whole genome shotgun (WGS) entry which is preliminary data.</text>
</comment>
<dbReference type="EMBL" id="JAUEPU010000137">
    <property type="protein sequence ID" value="KAK0476234.1"/>
    <property type="molecule type" value="Genomic_DNA"/>
</dbReference>
<dbReference type="Proteomes" id="UP001175228">
    <property type="component" value="Unassembled WGS sequence"/>
</dbReference>
<proteinExistence type="predicted"/>
<sequence length="119" mass="13564">MTLLFYQHANRIAPNIARLGDGLLVPLWHTSAQYSIVKRRIDDMDVIEQSAGLLSSQSSKGTRGKRDMYRAYANISLSDSPSLVLRSFSQIKADTIQQRTKFHLGRRDLYLLELSFCVM</sequence>
<protein>
    <submittedName>
        <fullName evidence="1">Uncharacterized protein</fullName>
    </submittedName>
</protein>
<evidence type="ECO:0000313" key="2">
    <source>
        <dbReference type="Proteomes" id="UP001175228"/>
    </source>
</evidence>
<accession>A0AA39UBG8</accession>
<keyword evidence="2" id="KW-1185">Reference proteome</keyword>